<dbReference type="Proteomes" id="UP000192478">
    <property type="component" value="Chromosome"/>
</dbReference>
<gene>
    <name evidence="1" type="ORF">CLFO_35660</name>
</gene>
<evidence type="ECO:0000313" key="1">
    <source>
        <dbReference type="EMBL" id="ARE89160.1"/>
    </source>
</evidence>
<dbReference type="RefSeq" id="WP_169824183.1">
    <property type="nucleotide sequence ID" value="NZ_CP017603.1"/>
</dbReference>
<protein>
    <submittedName>
        <fullName evidence="1">Uncharacterized protein</fullName>
    </submittedName>
</protein>
<name>A0AAC9WJ42_9CLOT</name>
<organism evidence="1 2">
    <name type="scientific">Clostridium formicaceticum</name>
    <dbReference type="NCBI Taxonomy" id="1497"/>
    <lineage>
        <taxon>Bacteria</taxon>
        <taxon>Bacillati</taxon>
        <taxon>Bacillota</taxon>
        <taxon>Clostridia</taxon>
        <taxon>Eubacteriales</taxon>
        <taxon>Clostridiaceae</taxon>
        <taxon>Clostridium</taxon>
    </lineage>
</organism>
<sequence>MDTKYYKTWEEYRAEHPEMEERLEGVMAPKIQTYEEMMFSFVMGLLM</sequence>
<evidence type="ECO:0000313" key="2">
    <source>
        <dbReference type="Proteomes" id="UP000192478"/>
    </source>
</evidence>
<reference evidence="1 2" key="1">
    <citation type="submission" date="2017-03" db="EMBL/GenBank/DDBJ databases">
        <title>Complete sequence of Clostridium formicaceticum DSM 92.</title>
        <authorList>
            <person name="Poehlein A."/>
            <person name="Karl M."/>
            <person name="Bengelsdorf F.R."/>
            <person name="Duerre P."/>
            <person name="Daniel R."/>
        </authorList>
    </citation>
    <scope>NUCLEOTIDE SEQUENCE [LARGE SCALE GENOMIC DNA]</scope>
    <source>
        <strain evidence="1 2">DSM 92</strain>
    </source>
</reference>
<proteinExistence type="predicted"/>
<accession>A0AAC9WJ42</accession>
<dbReference type="EMBL" id="CP020559">
    <property type="protein sequence ID" value="ARE89160.1"/>
    <property type="molecule type" value="Genomic_DNA"/>
</dbReference>
<dbReference type="AlphaFoldDB" id="A0AAC9WJ42"/>